<dbReference type="EMBL" id="STGY01000083">
    <property type="protein sequence ID" value="THV33373.1"/>
    <property type="molecule type" value="Genomic_DNA"/>
</dbReference>
<evidence type="ECO:0000256" key="3">
    <source>
        <dbReference type="ARBA" id="ARBA00022692"/>
    </source>
</evidence>
<feature type="domain" description="MacB-like periplasmic core" evidence="9">
    <location>
        <begin position="17"/>
        <end position="236"/>
    </location>
</feature>
<feature type="transmembrane region" description="Helical" evidence="7">
    <location>
        <begin position="363"/>
        <end position="384"/>
    </location>
</feature>
<comment type="caution">
    <text evidence="10">The sequence shown here is derived from an EMBL/GenBank/DDBJ whole genome shotgun (WGS) entry which is preliminary data.</text>
</comment>
<keyword evidence="4 7" id="KW-1133">Transmembrane helix</keyword>
<feature type="transmembrane region" description="Helical" evidence="7">
    <location>
        <begin position="439"/>
        <end position="469"/>
    </location>
</feature>
<feature type="transmembrane region" description="Helical" evidence="7">
    <location>
        <begin position="724"/>
        <end position="746"/>
    </location>
</feature>
<comment type="similarity">
    <text evidence="6">Belongs to the ABC-4 integral membrane protein family.</text>
</comment>
<evidence type="ECO:0000313" key="11">
    <source>
        <dbReference type="Proteomes" id="UP000308760"/>
    </source>
</evidence>
<dbReference type="InterPro" id="IPR025857">
    <property type="entry name" value="MacB_PCD"/>
</dbReference>
<sequence>MLRATLKGMASRKARLALTSIAVLLGTMFVAAAMILTATMDKSVSGVISDAYSDVDIVVASGDGENGGASGPPGVAIPSIPGDVLSQIQGTDGVDRADGAVEGEINAIGSTGKLVGTFAPTIAFNWTEGSDEDDFIEMREGSGPAADDEVAVSTKFLADSGLDLGDTVTAYSYTADRAEYTIVGVFGLAGGRDSTAGETQMGFTTAEAQRLLTGGEDLYSSVYVYGTATTDDVESAIGTGDYRVQTGQEASDEAAEGFAVVADFMGYIFLGFGLVAVFVSVFLIVNTFTIIVAQRQRELALLRAIGAGRGQVVRSVLTEALLIGTVASIVGLGLGVLLGWGLSQAVSAYMMDGLPVTLLVPATTLWALVVGIGVTLLSALVPAVKASGVPPVAAMREAVNPPKPLRTITIVGAIVTVVGGALLALGLTDNLGDNTLTGMLVGVGITFVGITLLTPILSLPLVSVLGAVLSFTFAGKLGRLNAARNPRRTAITAAALMIAVALITGIATLVSSIKATTSDVLDTSLESDLVVSGLQAGANTPSFSRDTLTELREVPNVQRVADHYQDYRGTSVDDQDAMLSSSENLEESMGVFGTAVTEGSLSDLDANSIVVDETTAEDRGLELGDTVEVGFFDGETATFTIGAVLEDYLITNGWWVSPDYIEHFAIPKPLQAYIVVEPGADVGAVEDDVAQVLTDEPEVNVTNNAEFVDQQTGSLDTILGAVQILLALAMIIAVIGVVNTLVLSVLERTRELGLLRAVGMTRGQARRMITVESVIICLFGAVLGIAVGIGLGWTVQQALEGEGLDQFALPWGLIVTYLVAAVIVGLLAAIAPAARAAKLNVLGAIAYE</sequence>
<feature type="domain" description="MacB-like periplasmic core" evidence="9">
    <location>
        <begin position="489"/>
        <end position="691"/>
    </location>
</feature>
<evidence type="ECO:0000256" key="5">
    <source>
        <dbReference type="ARBA" id="ARBA00023136"/>
    </source>
</evidence>
<keyword evidence="5 7" id="KW-0472">Membrane</keyword>
<reference evidence="11" key="1">
    <citation type="submission" date="2019-04" db="EMBL/GenBank/DDBJ databases">
        <title>Nocardioides xinjiangensis sp. nov.</title>
        <authorList>
            <person name="Liu S."/>
        </authorList>
    </citation>
    <scope>NUCLEOTIDE SEQUENCE [LARGE SCALE GENOMIC DNA]</scope>
    <source>
        <strain evidence="11">18</strain>
    </source>
</reference>
<proteinExistence type="inferred from homology"/>
<evidence type="ECO:0000256" key="2">
    <source>
        <dbReference type="ARBA" id="ARBA00022475"/>
    </source>
</evidence>
<dbReference type="Proteomes" id="UP000308760">
    <property type="component" value="Unassembled WGS sequence"/>
</dbReference>
<dbReference type="PANTHER" id="PTHR30572">
    <property type="entry name" value="MEMBRANE COMPONENT OF TRANSPORTER-RELATED"/>
    <property type="match status" value="1"/>
</dbReference>
<feature type="transmembrane region" description="Helical" evidence="7">
    <location>
        <begin position="490"/>
        <end position="510"/>
    </location>
</feature>
<keyword evidence="3 7" id="KW-0812">Transmembrane</keyword>
<comment type="subcellular location">
    <subcellularLocation>
        <location evidence="1">Cell membrane</location>
        <topology evidence="1">Multi-pass membrane protein</topology>
    </subcellularLocation>
</comment>
<dbReference type="OrthoDB" id="9780560at2"/>
<evidence type="ECO:0000259" key="9">
    <source>
        <dbReference type="Pfam" id="PF12704"/>
    </source>
</evidence>
<keyword evidence="11" id="KW-1185">Reference proteome</keyword>
<feature type="transmembrane region" description="Helical" evidence="7">
    <location>
        <begin position="320"/>
        <end position="343"/>
    </location>
</feature>
<evidence type="ECO:0000256" key="7">
    <source>
        <dbReference type="SAM" id="Phobius"/>
    </source>
</evidence>
<dbReference type="AlphaFoldDB" id="A0A4S8PQG0"/>
<dbReference type="InterPro" id="IPR050250">
    <property type="entry name" value="Macrolide_Exporter_MacB"/>
</dbReference>
<accession>A0A4S8PQG0</accession>
<gene>
    <name evidence="10" type="ORF">FAB82_24800</name>
</gene>
<evidence type="ECO:0000256" key="1">
    <source>
        <dbReference type="ARBA" id="ARBA00004651"/>
    </source>
</evidence>
<evidence type="ECO:0000256" key="6">
    <source>
        <dbReference type="ARBA" id="ARBA00038076"/>
    </source>
</evidence>
<reference evidence="10 11" key="2">
    <citation type="submission" date="2019-05" db="EMBL/GenBank/DDBJ databases">
        <title>Glycomyces buryatensis sp. nov.</title>
        <authorList>
            <person name="Nikitina E."/>
        </authorList>
    </citation>
    <scope>NUCLEOTIDE SEQUENCE [LARGE SCALE GENOMIC DNA]</scope>
    <source>
        <strain evidence="10 11">18</strain>
    </source>
</reference>
<dbReference type="GO" id="GO:0005886">
    <property type="term" value="C:plasma membrane"/>
    <property type="evidence" value="ECO:0007669"/>
    <property type="project" value="UniProtKB-SubCell"/>
</dbReference>
<feature type="transmembrane region" description="Helical" evidence="7">
    <location>
        <begin position="264"/>
        <end position="293"/>
    </location>
</feature>
<dbReference type="RefSeq" id="WP_136537251.1">
    <property type="nucleotide sequence ID" value="NZ_STGY01000083.1"/>
</dbReference>
<feature type="domain" description="ABC3 transporter permease C-terminal" evidence="8">
    <location>
        <begin position="272"/>
        <end position="391"/>
    </location>
</feature>
<evidence type="ECO:0000259" key="8">
    <source>
        <dbReference type="Pfam" id="PF02687"/>
    </source>
</evidence>
<dbReference type="InterPro" id="IPR003838">
    <property type="entry name" value="ABC3_permease_C"/>
</dbReference>
<dbReference type="PANTHER" id="PTHR30572:SF4">
    <property type="entry name" value="ABC TRANSPORTER PERMEASE YTRF"/>
    <property type="match status" value="1"/>
</dbReference>
<evidence type="ECO:0000313" key="10">
    <source>
        <dbReference type="EMBL" id="THV33373.1"/>
    </source>
</evidence>
<protein>
    <submittedName>
        <fullName evidence="10">ABC transporter permease</fullName>
    </submittedName>
</protein>
<organism evidence="10 11">
    <name type="scientific">Glycomyces buryatensis</name>
    <dbReference type="NCBI Taxonomy" id="2570927"/>
    <lineage>
        <taxon>Bacteria</taxon>
        <taxon>Bacillati</taxon>
        <taxon>Actinomycetota</taxon>
        <taxon>Actinomycetes</taxon>
        <taxon>Glycomycetales</taxon>
        <taxon>Glycomycetaceae</taxon>
        <taxon>Glycomyces</taxon>
    </lineage>
</organism>
<feature type="domain" description="ABC3 transporter permease C-terminal" evidence="8">
    <location>
        <begin position="724"/>
        <end position="840"/>
    </location>
</feature>
<dbReference type="Pfam" id="PF02687">
    <property type="entry name" value="FtsX"/>
    <property type="match status" value="2"/>
</dbReference>
<dbReference type="Pfam" id="PF12704">
    <property type="entry name" value="MacB_PCD"/>
    <property type="match status" value="2"/>
</dbReference>
<feature type="transmembrane region" description="Helical" evidence="7">
    <location>
        <begin position="405"/>
        <end position="427"/>
    </location>
</feature>
<evidence type="ECO:0000256" key="4">
    <source>
        <dbReference type="ARBA" id="ARBA00022989"/>
    </source>
</evidence>
<feature type="transmembrane region" description="Helical" evidence="7">
    <location>
        <begin position="807"/>
        <end position="830"/>
    </location>
</feature>
<keyword evidence="2" id="KW-1003">Cell membrane</keyword>
<feature type="transmembrane region" description="Helical" evidence="7">
    <location>
        <begin position="769"/>
        <end position="795"/>
    </location>
</feature>
<dbReference type="GO" id="GO:0022857">
    <property type="term" value="F:transmembrane transporter activity"/>
    <property type="evidence" value="ECO:0007669"/>
    <property type="project" value="TreeGrafter"/>
</dbReference>
<name>A0A4S8PQG0_9ACTN</name>